<dbReference type="OrthoDB" id="7356080at2"/>
<evidence type="ECO:0000313" key="5">
    <source>
        <dbReference type="EMBL" id="VFS50002.1"/>
    </source>
</evidence>
<name>A0A2C6DJU6_9GAMM</name>
<reference evidence="6" key="2">
    <citation type="submission" date="2017-09" db="EMBL/GenBank/DDBJ databases">
        <title>FDA dAtabase for Regulatory Grade micrObial Sequences (FDA-ARGOS): Supporting development and validation of Infectious Disease Dx tests.</title>
        <authorList>
            <person name="Minogue T."/>
            <person name="Wolcott M."/>
            <person name="Wasieloski L."/>
            <person name="Aguilar W."/>
            <person name="Moore D."/>
            <person name="Tallon L."/>
            <person name="Sadzewicz L."/>
            <person name="Ott S."/>
            <person name="Zhao X."/>
            <person name="Nagaraj S."/>
            <person name="Vavikolanu K."/>
            <person name="Aluvathingal J."/>
            <person name="Nadendla S."/>
            <person name="Sichtig H."/>
        </authorList>
    </citation>
    <scope>NUCLEOTIDE SEQUENCE [LARGE SCALE GENOMIC DNA]</scope>
    <source>
        <strain evidence="6">FDAARGOS_387</strain>
    </source>
</reference>
<dbReference type="Gene3D" id="3.40.630.30">
    <property type="match status" value="1"/>
</dbReference>
<dbReference type="RefSeq" id="WP_029092796.1">
    <property type="nucleotide sequence ID" value="NZ_CAADJA010000002.1"/>
</dbReference>
<keyword evidence="1 4" id="KW-0808">Transferase</keyword>
<feature type="domain" description="N-acetyltransferase" evidence="3">
    <location>
        <begin position="1"/>
        <end position="145"/>
    </location>
</feature>
<organism evidence="4 6">
    <name type="scientific">Budvicia aquatica</name>
    <dbReference type="NCBI Taxonomy" id="82979"/>
    <lineage>
        <taxon>Bacteria</taxon>
        <taxon>Pseudomonadati</taxon>
        <taxon>Pseudomonadota</taxon>
        <taxon>Gammaproteobacteria</taxon>
        <taxon>Enterobacterales</taxon>
        <taxon>Budviciaceae</taxon>
        <taxon>Budvicia</taxon>
    </lineage>
</organism>
<dbReference type="Proteomes" id="UP000373449">
    <property type="component" value="Unassembled WGS sequence"/>
</dbReference>
<dbReference type="SUPFAM" id="SSF55729">
    <property type="entry name" value="Acyl-CoA N-acyltransferases (Nat)"/>
    <property type="match status" value="1"/>
</dbReference>
<reference evidence="4" key="1">
    <citation type="submission" date="2017-09" db="EMBL/GenBank/DDBJ databases">
        <title>FDA dAtabase for Regulatory Grade micrObial Sequences (FDA-ARGOS): Supporting development and validation of Infectious Disease Dx tests.</title>
        <authorList>
            <person name="Minogue T."/>
            <person name="Wolcott M."/>
            <person name="Wasieloski L."/>
            <person name="Aguilar W."/>
            <person name="Moore D."/>
            <person name="Tallon L.J."/>
            <person name="Sadzewicz L."/>
            <person name="Ott S."/>
            <person name="Zhao X."/>
            <person name="Nagaraj S."/>
            <person name="Vavikolanu K."/>
            <person name="Aluvathingal J."/>
            <person name="Nadendla S."/>
            <person name="Sichtig H."/>
        </authorList>
    </citation>
    <scope>NUCLEOTIDE SEQUENCE</scope>
    <source>
        <strain evidence="4">FDAARGOS_387</strain>
    </source>
</reference>
<dbReference type="EC" id="2.3.1.-" evidence="5"/>
<sequence length="145" mass="16241">MQIRLANPADVPAMFRVRMSVNENKMTLDELKAIGVTPESLPEMLIGQGRGWVAEVDGEVTAFAMADAEEATIFALFVEPEVEGRGIGRRLMNAAEKWLAEMGCREVWLETDSNTAVRANGFYRYTGWTESQLQPDGQVKFIKRL</sequence>
<dbReference type="InterPro" id="IPR016181">
    <property type="entry name" value="Acyl_CoA_acyltransferase"/>
</dbReference>
<evidence type="ECO:0000256" key="2">
    <source>
        <dbReference type="ARBA" id="ARBA00023315"/>
    </source>
</evidence>
<dbReference type="Proteomes" id="UP000224974">
    <property type="component" value="Unassembled WGS sequence"/>
</dbReference>
<protein>
    <submittedName>
        <fullName evidence="5">Acetyltransferase YpeA</fullName>
        <ecNumber evidence="5">2.3.1.-</ecNumber>
    </submittedName>
    <submittedName>
        <fullName evidence="4">GNAT family N-acetyltransferase</fullName>
    </submittedName>
</protein>
<dbReference type="PROSITE" id="PS51186">
    <property type="entry name" value="GNAT"/>
    <property type="match status" value="1"/>
</dbReference>
<dbReference type="InterPro" id="IPR000182">
    <property type="entry name" value="GNAT_dom"/>
</dbReference>
<dbReference type="STRING" id="1111728.GCA_000427805_00147"/>
<evidence type="ECO:0000313" key="6">
    <source>
        <dbReference type="Proteomes" id="UP000224974"/>
    </source>
</evidence>
<dbReference type="GO" id="GO:0016747">
    <property type="term" value="F:acyltransferase activity, transferring groups other than amino-acyl groups"/>
    <property type="evidence" value="ECO:0007669"/>
    <property type="project" value="InterPro"/>
</dbReference>
<evidence type="ECO:0000259" key="3">
    <source>
        <dbReference type="PROSITE" id="PS51186"/>
    </source>
</evidence>
<proteinExistence type="predicted"/>
<evidence type="ECO:0000313" key="4">
    <source>
        <dbReference type="EMBL" id="PHI30588.1"/>
    </source>
</evidence>
<dbReference type="CDD" id="cd04301">
    <property type="entry name" value="NAT_SF"/>
    <property type="match status" value="1"/>
</dbReference>
<evidence type="ECO:0000313" key="7">
    <source>
        <dbReference type="Proteomes" id="UP000373449"/>
    </source>
</evidence>
<dbReference type="EMBL" id="CAADJA010000002">
    <property type="protein sequence ID" value="VFS50002.1"/>
    <property type="molecule type" value="Genomic_DNA"/>
</dbReference>
<dbReference type="InterPro" id="IPR050832">
    <property type="entry name" value="Bact_Acetyltransf"/>
</dbReference>
<evidence type="ECO:0000256" key="1">
    <source>
        <dbReference type="ARBA" id="ARBA00022679"/>
    </source>
</evidence>
<gene>
    <name evidence="5" type="primary">ypeA_1</name>
    <name evidence="4" type="ORF">CRN84_15200</name>
    <name evidence="5" type="ORF">NCTC12282_04286</name>
</gene>
<dbReference type="AlphaFoldDB" id="A0A2C6DJU6"/>
<dbReference type="EMBL" id="PDDX01000001">
    <property type="protein sequence ID" value="PHI30588.1"/>
    <property type="molecule type" value="Genomic_DNA"/>
</dbReference>
<dbReference type="PANTHER" id="PTHR43877">
    <property type="entry name" value="AMINOALKYLPHOSPHONATE N-ACETYLTRANSFERASE-RELATED-RELATED"/>
    <property type="match status" value="1"/>
</dbReference>
<dbReference type="Pfam" id="PF00583">
    <property type="entry name" value="Acetyltransf_1"/>
    <property type="match status" value="1"/>
</dbReference>
<reference evidence="5 7" key="3">
    <citation type="submission" date="2019-03" db="EMBL/GenBank/DDBJ databases">
        <authorList>
            <consortium name="Pathogen Informatics"/>
        </authorList>
    </citation>
    <scope>NUCLEOTIDE SEQUENCE [LARGE SCALE GENOMIC DNA]</scope>
    <source>
        <strain evidence="5 7">NCTC12282</strain>
    </source>
</reference>
<keyword evidence="2 5" id="KW-0012">Acyltransferase</keyword>
<accession>A0A2C6DJU6</accession>
<keyword evidence="6" id="KW-1185">Reference proteome</keyword>